<evidence type="ECO:0000256" key="1">
    <source>
        <dbReference type="ARBA" id="ARBA00022801"/>
    </source>
</evidence>
<feature type="domain" description="BD-FAE-like" evidence="2">
    <location>
        <begin position="59"/>
        <end position="255"/>
    </location>
</feature>
<keyword evidence="4" id="KW-1185">Reference proteome</keyword>
<dbReference type="RefSeq" id="WP_106153947.1">
    <property type="nucleotide sequence ID" value="NZ_PVTS01000014.1"/>
</dbReference>
<dbReference type="Gene3D" id="3.40.50.1820">
    <property type="entry name" value="alpha/beta hydrolase"/>
    <property type="match status" value="1"/>
</dbReference>
<accession>A0A2T0XCK5</accession>
<dbReference type="Pfam" id="PF20434">
    <property type="entry name" value="BD-FAE"/>
    <property type="match status" value="1"/>
</dbReference>
<dbReference type="InterPro" id="IPR050300">
    <property type="entry name" value="GDXG_lipolytic_enzyme"/>
</dbReference>
<evidence type="ECO:0000259" key="2">
    <source>
        <dbReference type="Pfam" id="PF20434"/>
    </source>
</evidence>
<dbReference type="GO" id="GO:0016787">
    <property type="term" value="F:hydrolase activity"/>
    <property type="evidence" value="ECO:0007669"/>
    <property type="project" value="UniProtKB-KW"/>
</dbReference>
<name>A0A2T0XCK5_9BACT</name>
<keyword evidence="1" id="KW-0378">Hydrolase</keyword>
<dbReference type="PANTHER" id="PTHR48081">
    <property type="entry name" value="AB HYDROLASE SUPERFAMILY PROTEIN C4A8.06C"/>
    <property type="match status" value="1"/>
</dbReference>
<dbReference type="OrthoDB" id="9796689at2"/>
<proteinExistence type="predicted"/>
<sequence>MNHSERIGFLILLASLLAPVKAQNIIELNTGNILDVENDDTYIKNQHGLITEVFSPSIEMFLPTESDSLCPAVIICPGGGYSVIVYEGEGISTAKEMAANGIAAFVLKYRLPGSSADDGKNLPLKDTQKAIKFIREKASKWNINSEKIGVMGFSAGGHLASTLATHYRPIIDNPENTSLRPDFQILVYPVISMQDSLTHLGTRNQLLGKNPDAEDIRNFSSELQVDSNTPPAYITHATDDIVVDVDNSIFYFEKLRHHNVPVEMHIYQKGNHGFIFNHESWTEPLLQWMNSSGFLNN</sequence>
<evidence type="ECO:0000313" key="4">
    <source>
        <dbReference type="Proteomes" id="UP000252733"/>
    </source>
</evidence>
<gene>
    <name evidence="3" type="ORF">DFO77_11359</name>
</gene>
<reference evidence="3 4" key="1">
    <citation type="submission" date="2018-07" db="EMBL/GenBank/DDBJ databases">
        <title>Freshwater and sediment microbial communities from various areas in North America, analyzing microbe dynamics in response to fracking.</title>
        <authorList>
            <person name="Lamendella R."/>
        </authorList>
    </citation>
    <scope>NUCLEOTIDE SEQUENCE [LARGE SCALE GENOMIC DNA]</scope>
    <source>
        <strain evidence="3 4">160A</strain>
    </source>
</reference>
<comment type="caution">
    <text evidence="3">The sequence shown here is derived from an EMBL/GenBank/DDBJ whole genome shotgun (WGS) entry which is preliminary data.</text>
</comment>
<dbReference type="Proteomes" id="UP000252733">
    <property type="component" value="Unassembled WGS sequence"/>
</dbReference>
<protein>
    <submittedName>
        <fullName evidence="3">Acetyl esterase/lipase</fullName>
    </submittedName>
</protein>
<organism evidence="3 4">
    <name type="scientific">Marinilabilia salmonicolor</name>
    <dbReference type="NCBI Taxonomy" id="989"/>
    <lineage>
        <taxon>Bacteria</taxon>
        <taxon>Pseudomonadati</taxon>
        <taxon>Bacteroidota</taxon>
        <taxon>Bacteroidia</taxon>
        <taxon>Marinilabiliales</taxon>
        <taxon>Marinilabiliaceae</taxon>
        <taxon>Marinilabilia</taxon>
    </lineage>
</organism>
<dbReference type="InterPro" id="IPR049492">
    <property type="entry name" value="BD-FAE-like_dom"/>
</dbReference>
<dbReference type="AlphaFoldDB" id="A0A2T0XCK5"/>
<dbReference type="STRING" id="1168289.GCA_000259075_01240"/>
<dbReference type="InterPro" id="IPR029058">
    <property type="entry name" value="AB_hydrolase_fold"/>
</dbReference>
<dbReference type="EMBL" id="QPIZ01000013">
    <property type="protein sequence ID" value="RCW33294.1"/>
    <property type="molecule type" value="Genomic_DNA"/>
</dbReference>
<dbReference type="PANTHER" id="PTHR48081:SF6">
    <property type="entry name" value="PEPTIDASE S9 PROLYL OLIGOPEPTIDASE CATALYTIC DOMAIN-CONTAINING PROTEIN"/>
    <property type="match status" value="1"/>
</dbReference>
<evidence type="ECO:0000313" key="3">
    <source>
        <dbReference type="EMBL" id="RCW33294.1"/>
    </source>
</evidence>
<dbReference type="SUPFAM" id="SSF53474">
    <property type="entry name" value="alpha/beta-Hydrolases"/>
    <property type="match status" value="1"/>
</dbReference>